<feature type="coiled-coil region" evidence="1">
    <location>
        <begin position="23"/>
        <end position="57"/>
    </location>
</feature>
<protein>
    <submittedName>
        <fullName evidence="2">Uncharacterized protein</fullName>
    </submittedName>
</protein>
<keyword evidence="5" id="KW-1185">Reference proteome</keyword>
<organism evidence="2 5">
    <name type="scientific">Plasmodium reichenowi</name>
    <dbReference type="NCBI Taxonomy" id="5854"/>
    <lineage>
        <taxon>Eukaryota</taxon>
        <taxon>Sar</taxon>
        <taxon>Alveolata</taxon>
        <taxon>Apicomplexa</taxon>
        <taxon>Aconoidasida</taxon>
        <taxon>Haemosporida</taxon>
        <taxon>Plasmodiidae</taxon>
        <taxon>Plasmodium</taxon>
        <taxon>Plasmodium (Laverania)</taxon>
    </lineage>
</organism>
<evidence type="ECO:0000313" key="2">
    <source>
        <dbReference type="EMBL" id="CDO66840.1"/>
    </source>
</evidence>
<dbReference type="EMBL" id="LT969577">
    <property type="protein sequence ID" value="SOV82927.1"/>
    <property type="molecule type" value="Genomic_DNA"/>
</dbReference>
<dbReference type="EMBL" id="HG810775">
    <property type="protein sequence ID" value="CDO66840.1"/>
    <property type="molecule type" value="Genomic_DNA"/>
</dbReference>
<name>A0A060RZC6_PLARE</name>
<dbReference type="KEGG" id="prei:PRSY57_1436600"/>
<evidence type="ECO:0000313" key="3">
    <source>
        <dbReference type="EMBL" id="KYN94026.1"/>
    </source>
</evidence>
<reference evidence="4 7" key="4">
    <citation type="submission" date="2016-09" db="EMBL/GenBank/DDBJ databases">
        <authorList>
            <consortium name="Pathogen Informatics"/>
        </authorList>
    </citation>
    <scope>NUCLEOTIDE SEQUENCE [LARGE SCALE GENOMIC DNA]</scope>
</reference>
<evidence type="ECO:0000313" key="7">
    <source>
        <dbReference type="Proteomes" id="UP000240500"/>
    </source>
</evidence>
<dbReference type="VEuPathDB" id="PlasmoDB:PRCDC_1436600"/>
<evidence type="ECO:0000256" key="1">
    <source>
        <dbReference type="SAM" id="Coils"/>
    </source>
</evidence>
<evidence type="ECO:0000313" key="6">
    <source>
        <dbReference type="Proteomes" id="UP000076359"/>
    </source>
</evidence>
<dbReference type="GeneID" id="24533628"/>
<reference evidence="3 6" key="3">
    <citation type="journal article" date="2016" name="Nat. Commun.">
        <title>Genomes of cryptic chimpanzee Plasmodium species reveal key evolutionary events leading to human malaria.</title>
        <authorList>
            <person name="Sundararaman S.A."/>
            <person name="Plenderleith L.J."/>
            <person name="Liu W."/>
            <person name="Loy D.E."/>
            <person name="Learn G.H."/>
            <person name="Li Y."/>
            <person name="Shaw K.S."/>
            <person name="Ayouba A."/>
            <person name="Peeters M."/>
            <person name="Speede S."/>
            <person name="Shaw G.M."/>
            <person name="Bushman F.D."/>
            <person name="Brisson D."/>
            <person name="Rayner J.C."/>
            <person name="Sharp P.M."/>
            <person name="Hahn B.H."/>
        </authorList>
    </citation>
    <scope>NUCLEOTIDE SEQUENCE [LARGE SCALE GENOMIC DNA]</scope>
    <source>
        <strain evidence="3 6">SY57</strain>
    </source>
</reference>
<dbReference type="AlphaFoldDB" id="A0A060RZC6"/>
<dbReference type="EMBL" id="LVLA01000015">
    <property type="protein sequence ID" value="KYN94026.1"/>
    <property type="molecule type" value="Genomic_DNA"/>
</dbReference>
<dbReference type="Proteomes" id="UP000240500">
    <property type="component" value="Chromosome 14"/>
</dbReference>
<dbReference type="Proteomes" id="UP000027581">
    <property type="component" value="Unassembled WGS sequence"/>
</dbReference>
<reference evidence="2" key="2">
    <citation type="submission" date="2014-05" db="EMBL/GenBank/DDBJ databases">
        <title>The genome sequences of chimpanzee malaria parasites reveal the path to human adaptation.</title>
        <authorList>
            <person name="Otto T.D."/>
            <person name="Rayner J.C."/>
            <person name="Boehme U."/>
            <person name="Pain A."/>
            <person name="Spottiswoode N."/>
            <person name="Sanders M."/>
            <person name="Quail M."/>
            <person name="Ollomo B."/>
            <person name="Renaud F."/>
            <person name="Thomas A.W."/>
            <person name="Prugnolle F."/>
            <person name="Conway D.J."/>
            <person name="Newbold C."/>
            <person name="Berriman M."/>
        </authorList>
    </citation>
    <scope>NUCLEOTIDE SEQUENCE [LARGE SCALE GENOMIC DNA]</scope>
    <source>
        <strain evidence="2">CDC</strain>
    </source>
</reference>
<dbReference type="OrthoDB" id="371124at2759"/>
<dbReference type="VEuPathDB" id="PlasmoDB:PRG01_1437300"/>
<evidence type="ECO:0000313" key="4">
    <source>
        <dbReference type="EMBL" id="SOV82927.1"/>
    </source>
</evidence>
<dbReference type="RefSeq" id="XP_012765419.1">
    <property type="nucleotide sequence ID" value="XM_012909965.1"/>
</dbReference>
<proteinExistence type="predicted"/>
<evidence type="ECO:0000313" key="5">
    <source>
        <dbReference type="Proteomes" id="UP000027581"/>
    </source>
</evidence>
<reference evidence="2" key="1">
    <citation type="submission" date="2014-01" db="EMBL/GenBank/DDBJ databases">
        <authorList>
            <person name="Aslett M."/>
        </authorList>
    </citation>
    <scope>NUCLEOTIDE SEQUENCE</scope>
    <source>
        <strain evidence="2">CDC</strain>
    </source>
</reference>
<dbReference type="Proteomes" id="UP000076359">
    <property type="component" value="Unassembled WGS sequence"/>
</dbReference>
<accession>A0A060RZC6</accession>
<sequence length="212" mass="25432">MMYDHSRQINATLKKCSEMDDMCHLYNMELMQQRERIENLKRKLHSYNKNIEEQESIFKNVVKYTDGFINNIITFLERFSNSKELNVLSNCAKYCLADDVDELNLINNFNKVNNISSHKKKEIKTTKLVNSKYKNDYSNKISIYSDENKVNKKIPKKKKTKNKYKNDMKKKNVQLNENIYNLHNPYDTVEIRDLYNIYRKKSTTSYDNTYIN</sequence>
<keyword evidence="1" id="KW-0175">Coiled coil</keyword>
<gene>
    <name evidence="2" type="ORF">PRCDC_1436600</name>
    <name evidence="4" type="ORF">PRG01_1437300</name>
    <name evidence="3" type="ORF">PRSY57_1436600</name>
</gene>